<evidence type="ECO:0000256" key="2">
    <source>
        <dbReference type="ARBA" id="ARBA00022741"/>
    </source>
</evidence>
<keyword evidence="2" id="KW-0547">Nucleotide-binding</keyword>
<dbReference type="GO" id="GO:0005524">
    <property type="term" value="F:ATP binding"/>
    <property type="evidence" value="ECO:0007669"/>
    <property type="project" value="UniProtKB-KW"/>
</dbReference>
<dbReference type="Pfam" id="PF04263">
    <property type="entry name" value="TPK_catalytic"/>
    <property type="match status" value="1"/>
</dbReference>
<keyword evidence="8" id="KW-1185">Reference proteome</keyword>
<dbReference type="GO" id="GO:0009229">
    <property type="term" value="P:thiamine diphosphate biosynthetic process"/>
    <property type="evidence" value="ECO:0007669"/>
    <property type="project" value="InterPro"/>
</dbReference>
<evidence type="ECO:0000256" key="4">
    <source>
        <dbReference type="ARBA" id="ARBA00022840"/>
    </source>
</evidence>
<dbReference type="InterPro" id="IPR036759">
    <property type="entry name" value="TPK_catalytic_sf"/>
</dbReference>
<dbReference type="SUPFAM" id="SSF63862">
    <property type="entry name" value="Thiamin pyrophosphokinase, substrate-binding domain"/>
    <property type="match status" value="1"/>
</dbReference>
<dbReference type="GO" id="GO:0016301">
    <property type="term" value="F:kinase activity"/>
    <property type="evidence" value="ECO:0007669"/>
    <property type="project" value="UniProtKB-KW"/>
</dbReference>
<name>A0A1B2I6F2_9BACT</name>
<proteinExistence type="predicted"/>
<evidence type="ECO:0000259" key="6">
    <source>
        <dbReference type="SMART" id="SM00983"/>
    </source>
</evidence>
<evidence type="ECO:0000256" key="1">
    <source>
        <dbReference type="ARBA" id="ARBA00022679"/>
    </source>
</evidence>
<dbReference type="GO" id="GO:0006772">
    <property type="term" value="P:thiamine metabolic process"/>
    <property type="evidence" value="ECO:0007669"/>
    <property type="project" value="UniProtKB-UniRule"/>
</dbReference>
<dbReference type="InterPro" id="IPR006282">
    <property type="entry name" value="Thi_PPkinase"/>
</dbReference>
<dbReference type="InterPro" id="IPR007373">
    <property type="entry name" value="Thiamin_PyroPKinase_B1-bd"/>
</dbReference>
<accession>A0A1B2I6F2</accession>
<protein>
    <recommendedName>
        <fullName evidence="5">Thiamine diphosphokinase</fullName>
        <ecNumber evidence="5">2.7.6.2</ecNumber>
    </recommendedName>
</protein>
<reference evidence="7" key="1">
    <citation type="submission" date="2016-08" db="EMBL/GenBank/DDBJ databases">
        <title>Complete genome of Cloacibacillus porcorum.</title>
        <authorList>
            <person name="Looft T."/>
            <person name="Bayles D.O."/>
            <person name="Alt D.P."/>
        </authorList>
    </citation>
    <scope>NUCLEOTIDE SEQUENCE [LARGE SCALE GENOMIC DNA]</scope>
    <source>
        <strain evidence="7">CL-84</strain>
    </source>
</reference>
<dbReference type="Proteomes" id="UP000093044">
    <property type="component" value="Chromosome"/>
</dbReference>
<keyword evidence="3 7" id="KW-0418">Kinase</keyword>
<dbReference type="PANTHER" id="PTHR41299:SF1">
    <property type="entry name" value="THIAMINE PYROPHOSPHOKINASE"/>
    <property type="match status" value="1"/>
</dbReference>
<dbReference type="Gene3D" id="3.40.50.10240">
    <property type="entry name" value="Thiamin pyrophosphokinase, catalytic domain"/>
    <property type="match status" value="1"/>
</dbReference>
<dbReference type="InterPro" id="IPR036371">
    <property type="entry name" value="TPK_B1-bd_sf"/>
</dbReference>
<evidence type="ECO:0000256" key="3">
    <source>
        <dbReference type="ARBA" id="ARBA00022777"/>
    </source>
</evidence>
<dbReference type="STRING" id="1197717.BED41_10840"/>
<dbReference type="NCBIfam" id="TIGR01378">
    <property type="entry name" value="thi_PPkinase"/>
    <property type="match status" value="1"/>
</dbReference>
<dbReference type="InterPro" id="IPR053149">
    <property type="entry name" value="TPK"/>
</dbReference>
<gene>
    <name evidence="7" type="ORF">BED41_10840</name>
</gene>
<dbReference type="RefSeq" id="WP_066745960.1">
    <property type="nucleotide sequence ID" value="NZ_CP016757.1"/>
</dbReference>
<feature type="domain" description="Thiamin pyrophosphokinase thiamin-binding" evidence="6">
    <location>
        <begin position="161"/>
        <end position="229"/>
    </location>
</feature>
<dbReference type="CDD" id="cd07995">
    <property type="entry name" value="TPK"/>
    <property type="match status" value="1"/>
</dbReference>
<dbReference type="OrthoDB" id="1678571at2"/>
<evidence type="ECO:0000313" key="7">
    <source>
        <dbReference type="EMBL" id="ANZ45523.1"/>
    </source>
</evidence>
<keyword evidence="1" id="KW-0808">Transferase</keyword>
<organism evidence="7 8">
    <name type="scientific">Cloacibacillus porcorum</name>
    <dbReference type="NCBI Taxonomy" id="1197717"/>
    <lineage>
        <taxon>Bacteria</taxon>
        <taxon>Thermotogati</taxon>
        <taxon>Synergistota</taxon>
        <taxon>Synergistia</taxon>
        <taxon>Synergistales</taxon>
        <taxon>Synergistaceae</taxon>
        <taxon>Cloacibacillus</taxon>
    </lineage>
</organism>
<dbReference type="PANTHER" id="PTHR41299">
    <property type="entry name" value="THIAMINE PYROPHOSPHOKINASE"/>
    <property type="match status" value="1"/>
</dbReference>
<dbReference type="AlphaFoldDB" id="A0A1B2I6F2"/>
<dbReference type="KEGG" id="cpor:BED41_10840"/>
<dbReference type="SUPFAM" id="SSF63999">
    <property type="entry name" value="Thiamin pyrophosphokinase, catalytic domain"/>
    <property type="match status" value="1"/>
</dbReference>
<dbReference type="GO" id="GO:0030975">
    <property type="term" value="F:thiamine binding"/>
    <property type="evidence" value="ECO:0007669"/>
    <property type="project" value="InterPro"/>
</dbReference>
<dbReference type="EC" id="2.7.6.2" evidence="5"/>
<dbReference type="Pfam" id="PF04265">
    <property type="entry name" value="TPK_B1_binding"/>
    <property type="match status" value="1"/>
</dbReference>
<dbReference type="SMART" id="SM00983">
    <property type="entry name" value="TPK_B1_binding"/>
    <property type="match status" value="1"/>
</dbReference>
<dbReference type="EMBL" id="CP016757">
    <property type="protein sequence ID" value="ANZ45523.1"/>
    <property type="molecule type" value="Genomic_DNA"/>
</dbReference>
<dbReference type="InterPro" id="IPR007371">
    <property type="entry name" value="TPK_catalytic"/>
</dbReference>
<sequence>MKTIRLPQVTIEQDNRTETDSALMVLGGREPSPLWLSELAFRGEVWAVDRGIEACRRAGIIPRRLIGDCDSASAESWRWAEDNGVPAERYQSDKDLTDFQLALDIFREKNKDRVKKIFLTGAWGGRFDHLWSLILSFLNFSSPHVPFCIADEREGLVLMEGPAEAAFTFARRPKALSLLSFSDICAGVSIAGVRWPLNEVVLRLGFPYAISNRLDGGQRVRAGCESGLLGFYWVWDEA</sequence>
<dbReference type="GeneID" id="83058343"/>
<evidence type="ECO:0000256" key="5">
    <source>
        <dbReference type="NCBIfam" id="TIGR01378"/>
    </source>
</evidence>
<evidence type="ECO:0000313" key="8">
    <source>
        <dbReference type="Proteomes" id="UP000093044"/>
    </source>
</evidence>
<keyword evidence="4" id="KW-0067">ATP-binding</keyword>
<dbReference type="GO" id="GO:0004788">
    <property type="term" value="F:thiamine diphosphokinase activity"/>
    <property type="evidence" value="ECO:0007669"/>
    <property type="project" value="UniProtKB-UniRule"/>
</dbReference>